<evidence type="ECO:0000313" key="7">
    <source>
        <dbReference type="Proteomes" id="UP001642360"/>
    </source>
</evidence>
<dbReference type="PROSITE" id="PS00187">
    <property type="entry name" value="TPP_ENZYMES"/>
    <property type="match status" value="1"/>
</dbReference>
<dbReference type="PANTHER" id="PTHR43710:SF2">
    <property type="entry name" value="2-HYDROXYACYL-COA LYASE 1"/>
    <property type="match status" value="1"/>
</dbReference>
<keyword evidence="3" id="KW-0460">Magnesium</keyword>
<dbReference type="AlphaFoldDB" id="A0ABC8UDP1"/>
<accession>A0ABC8UDP1</accession>
<comment type="caution">
    <text evidence="6">The sequence shown here is derived from an EMBL/GenBank/DDBJ whole genome shotgun (WGS) entry which is preliminary data.</text>
</comment>
<evidence type="ECO:0000256" key="5">
    <source>
        <dbReference type="ARBA" id="ARBA00023239"/>
    </source>
</evidence>
<dbReference type="SUPFAM" id="SSF52518">
    <property type="entry name" value="Thiamin diphosphate-binding fold (THDP-binding)"/>
    <property type="match status" value="1"/>
</dbReference>
<evidence type="ECO:0000256" key="3">
    <source>
        <dbReference type="ARBA" id="ARBA00022842"/>
    </source>
</evidence>
<dbReference type="InterPro" id="IPR029061">
    <property type="entry name" value="THDP-binding"/>
</dbReference>
<dbReference type="InterPro" id="IPR045025">
    <property type="entry name" value="HACL1-like"/>
</dbReference>
<dbReference type="InterPro" id="IPR000399">
    <property type="entry name" value="TPP-bd_CS"/>
</dbReference>
<evidence type="ECO:0000256" key="4">
    <source>
        <dbReference type="ARBA" id="ARBA00023052"/>
    </source>
</evidence>
<keyword evidence="2" id="KW-0479">Metal-binding</keyword>
<keyword evidence="5" id="KW-0456">Lyase</keyword>
<keyword evidence="4" id="KW-0786">Thiamine pyrophosphate</keyword>
<proteinExistence type="predicted"/>
<dbReference type="EMBL" id="CAUOFW020007191">
    <property type="protein sequence ID" value="CAK9177957.1"/>
    <property type="molecule type" value="Genomic_DNA"/>
</dbReference>
<evidence type="ECO:0000256" key="1">
    <source>
        <dbReference type="ARBA" id="ARBA00001964"/>
    </source>
</evidence>
<dbReference type="PANTHER" id="PTHR43710">
    <property type="entry name" value="2-HYDROXYACYL-COA LYASE"/>
    <property type="match status" value="1"/>
</dbReference>
<evidence type="ECO:0000256" key="2">
    <source>
        <dbReference type="ARBA" id="ARBA00022723"/>
    </source>
</evidence>
<dbReference type="Gene3D" id="3.40.50.970">
    <property type="match status" value="1"/>
</dbReference>
<dbReference type="GO" id="GO:0046872">
    <property type="term" value="F:metal ion binding"/>
    <property type="evidence" value="ECO:0007669"/>
    <property type="project" value="UniProtKB-KW"/>
</dbReference>
<evidence type="ECO:0000313" key="6">
    <source>
        <dbReference type="EMBL" id="CAK9177957.1"/>
    </source>
</evidence>
<comment type="cofactor">
    <cofactor evidence="1">
        <name>thiamine diphosphate</name>
        <dbReference type="ChEBI" id="CHEBI:58937"/>
    </cofactor>
</comment>
<sequence length="240" mass="25659">MGKGLLPDTRELAATGAKSLTIGKCDVALELGARLNWLLHLGKPPNEEAKENVSRMEAQLAKDVRPFNFMTPMRIIRDAILVSKGANTINVGRVVLIQTEPRNGLRYCIAAAVASPGRLVVSIEGDSGFGFSAMEVKSSPSPTALSPFESDSSPYTTSNQSYGYAAPTYGYLTGRLGILLSVSSTVASMALRVFPTPPLTPGPWSSSLTPAIKKTPTAMIFKNSIKSHQLNPSRDLPQKP</sequence>
<gene>
    <name evidence="6" type="ORF">ILEXP_LOCUS47872</name>
</gene>
<keyword evidence="7" id="KW-1185">Reference proteome</keyword>
<dbReference type="GO" id="GO:0016829">
    <property type="term" value="F:lyase activity"/>
    <property type="evidence" value="ECO:0007669"/>
    <property type="project" value="UniProtKB-KW"/>
</dbReference>
<reference evidence="6 7" key="1">
    <citation type="submission" date="2024-02" db="EMBL/GenBank/DDBJ databases">
        <authorList>
            <person name="Vignale AGUSTIN F."/>
            <person name="Sosa J E."/>
            <person name="Modenutti C."/>
        </authorList>
    </citation>
    <scope>NUCLEOTIDE SEQUENCE [LARGE SCALE GENOMIC DNA]</scope>
</reference>
<organism evidence="6 7">
    <name type="scientific">Ilex paraguariensis</name>
    <name type="common">yerba mate</name>
    <dbReference type="NCBI Taxonomy" id="185542"/>
    <lineage>
        <taxon>Eukaryota</taxon>
        <taxon>Viridiplantae</taxon>
        <taxon>Streptophyta</taxon>
        <taxon>Embryophyta</taxon>
        <taxon>Tracheophyta</taxon>
        <taxon>Spermatophyta</taxon>
        <taxon>Magnoliopsida</taxon>
        <taxon>eudicotyledons</taxon>
        <taxon>Gunneridae</taxon>
        <taxon>Pentapetalae</taxon>
        <taxon>asterids</taxon>
        <taxon>campanulids</taxon>
        <taxon>Aquifoliales</taxon>
        <taxon>Aquifoliaceae</taxon>
        <taxon>Ilex</taxon>
    </lineage>
</organism>
<dbReference type="Proteomes" id="UP001642360">
    <property type="component" value="Unassembled WGS sequence"/>
</dbReference>
<protein>
    <submittedName>
        <fullName evidence="6">Uncharacterized protein</fullName>
    </submittedName>
</protein>
<name>A0ABC8UDP1_9AQUA</name>